<dbReference type="EMBL" id="AUZZ01008157">
    <property type="protein sequence ID" value="EQD38876.1"/>
    <property type="molecule type" value="Genomic_DNA"/>
</dbReference>
<dbReference type="AlphaFoldDB" id="T0YTF6"/>
<accession>T0YTF6</accession>
<name>T0YTF6_9ZZZZ</name>
<organism evidence="1">
    <name type="scientific">mine drainage metagenome</name>
    <dbReference type="NCBI Taxonomy" id="410659"/>
    <lineage>
        <taxon>unclassified sequences</taxon>
        <taxon>metagenomes</taxon>
        <taxon>ecological metagenomes</taxon>
    </lineage>
</organism>
<proteinExistence type="predicted"/>
<protein>
    <submittedName>
        <fullName evidence="1">Uncharacterized protein</fullName>
    </submittedName>
</protein>
<reference evidence="1" key="1">
    <citation type="submission" date="2013-08" db="EMBL/GenBank/DDBJ databases">
        <authorList>
            <person name="Mendez C."/>
            <person name="Richter M."/>
            <person name="Ferrer M."/>
            <person name="Sanchez J."/>
        </authorList>
    </citation>
    <scope>NUCLEOTIDE SEQUENCE</scope>
</reference>
<comment type="caution">
    <text evidence="1">The sequence shown here is derived from an EMBL/GenBank/DDBJ whole genome shotgun (WGS) entry which is preliminary data.</text>
</comment>
<dbReference type="Gene3D" id="1.10.10.60">
    <property type="entry name" value="Homeodomain-like"/>
    <property type="match status" value="1"/>
</dbReference>
<evidence type="ECO:0000313" key="1">
    <source>
        <dbReference type="EMBL" id="EQD38876.1"/>
    </source>
</evidence>
<reference evidence="1" key="2">
    <citation type="journal article" date="2014" name="ISME J.">
        <title>Microbial stratification in low pH oxic and suboxic macroscopic growths along an acid mine drainage.</title>
        <authorList>
            <person name="Mendez-Garcia C."/>
            <person name="Mesa V."/>
            <person name="Sprenger R.R."/>
            <person name="Richter M."/>
            <person name="Diez M.S."/>
            <person name="Solano J."/>
            <person name="Bargiela R."/>
            <person name="Golyshina O.V."/>
            <person name="Manteca A."/>
            <person name="Ramos J.L."/>
            <person name="Gallego J.R."/>
            <person name="Llorente I."/>
            <person name="Martins Dos Santos V.A."/>
            <person name="Jensen O.N."/>
            <person name="Pelaez A.I."/>
            <person name="Sanchez J."/>
            <person name="Ferrer M."/>
        </authorList>
    </citation>
    <scope>NUCLEOTIDE SEQUENCE</scope>
</reference>
<gene>
    <name evidence="1" type="ORF">B2A_11310</name>
</gene>
<sequence>MNDMSSKIEKAKIGRPAAINEDTVRKLEASLASGYGVSSACHFSGVSRSTYYEHLAMDKDFSDKMRMAEEWCTFRARQVILQAIDNGDIKAAQWWLERKSKFEFGSNKA</sequence>